<gene>
    <name evidence="1" type="ORF">dnm_033020</name>
</gene>
<organism evidence="1 2">
    <name type="scientific">Desulfonema magnum</name>
    <dbReference type="NCBI Taxonomy" id="45655"/>
    <lineage>
        <taxon>Bacteria</taxon>
        <taxon>Pseudomonadati</taxon>
        <taxon>Thermodesulfobacteriota</taxon>
        <taxon>Desulfobacteria</taxon>
        <taxon>Desulfobacterales</taxon>
        <taxon>Desulfococcaceae</taxon>
        <taxon>Desulfonema</taxon>
    </lineage>
</organism>
<accession>A0A975BL40</accession>
<keyword evidence="2" id="KW-1185">Reference proteome</keyword>
<reference evidence="1" key="1">
    <citation type="journal article" date="2021" name="Microb. Physiol.">
        <title>Proteogenomic Insights into the Physiology of Marine, Sulfate-Reducing, Filamentous Desulfonema limicola and Desulfonema magnum.</title>
        <authorList>
            <person name="Schnaars V."/>
            <person name="Wohlbrand L."/>
            <person name="Scheve S."/>
            <person name="Hinrichs C."/>
            <person name="Reinhardt R."/>
            <person name="Rabus R."/>
        </authorList>
    </citation>
    <scope>NUCLEOTIDE SEQUENCE</scope>
    <source>
        <strain evidence="1">4be13</strain>
    </source>
</reference>
<sequence>MTSDLRIYRIFRAGTSVSSSCPLSYCPIPRKKPRASPKSVTIRKRDFQFFCRENFFFI</sequence>
<dbReference type="EMBL" id="CP061800">
    <property type="protein sequence ID" value="QTA87272.1"/>
    <property type="molecule type" value="Genomic_DNA"/>
</dbReference>
<evidence type="ECO:0000313" key="2">
    <source>
        <dbReference type="Proteomes" id="UP000663722"/>
    </source>
</evidence>
<dbReference type="AlphaFoldDB" id="A0A975BL40"/>
<name>A0A975BL40_9BACT</name>
<dbReference type="Proteomes" id="UP000663722">
    <property type="component" value="Chromosome"/>
</dbReference>
<dbReference type="KEGG" id="dmm:dnm_033020"/>
<evidence type="ECO:0000313" key="1">
    <source>
        <dbReference type="EMBL" id="QTA87272.1"/>
    </source>
</evidence>
<proteinExistence type="predicted"/>
<protein>
    <submittedName>
        <fullName evidence="1">Uncharacterized protein</fullName>
    </submittedName>
</protein>